<accession>A0A3S1C3D2</accession>
<feature type="compositionally biased region" description="Polar residues" evidence="1">
    <location>
        <begin position="304"/>
        <end position="317"/>
    </location>
</feature>
<dbReference type="EMBL" id="RQTK01000319">
    <property type="protein sequence ID" value="RUS81832.1"/>
    <property type="molecule type" value="Genomic_DNA"/>
</dbReference>
<feature type="compositionally biased region" description="Low complexity" evidence="1">
    <location>
        <begin position="1234"/>
        <end position="1245"/>
    </location>
</feature>
<comment type="caution">
    <text evidence="2">The sequence shown here is derived from an EMBL/GenBank/DDBJ whole genome shotgun (WGS) entry which is preliminary data.</text>
</comment>
<feature type="region of interest" description="Disordered" evidence="1">
    <location>
        <begin position="1874"/>
        <end position="1904"/>
    </location>
</feature>
<feature type="region of interest" description="Disordered" evidence="1">
    <location>
        <begin position="1437"/>
        <end position="1469"/>
    </location>
</feature>
<feature type="compositionally biased region" description="Basic and acidic residues" evidence="1">
    <location>
        <begin position="1357"/>
        <end position="1378"/>
    </location>
</feature>
<feature type="region of interest" description="Disordered" evidence="1">
    <location>
        <begin position="726"/>
        <end position="820"/>
    </location>
</feature>
<feature type="compositionally biased region" description="Polar residues" evidence="1">
    <location>
        <begin position="155"/>
        <end position="170"/>
    </location>
</feature>
<evidence type="ECO:0000313" key="2">
    <source>
        <dbReference type="EMBL" id="RUS81832.1"/>
    </source>
</evidence>
<feature type="compositionally biased region" description="Polar residues" evidence="1">
    <location>
        <begin position="469"/>
        <end position="518"/>
    </location>
</feature>
<organism evidence="2 3">
    <name type="scientific">Elysia chlorotica</name>
    <name type="common">Eastern emerald elysia</name>
    <name type="synonym">Sea slug</name>
    <dbReference type="NCBI Taxonomy" id="188477"/>
    <lineage>
        <taxon>Eukaryota</taxon>
        <taxon>Metazoa</taxon>
        <taxon>Spiralia</taxon>
        <taxon>Lophotrochozoa</taxon>
        <taxon>Mollusca</taxon>
        <taxon>Gastropoda</taxon>
        <taxon>Heterobranchia</taxon>
        <taxon>Euthyneura</taxon>
        <taxon>Panpulmonata</taxon>
        <taxon>Sacoglossa</taxon>
        <taxon>Placobranchoidea</taxon>
        <taxon>Plakobranchidae</taxon>
        <taxon>Elysia</taxon>
    </lineage>
</organism>
<evidence type="ECO:0000313" key="3">
    <source>
        <dbReference type="Proteomes" id="UP000271974"/>
    </source>
</evidence>
<feature type="compositionally biased region" description="Polar residues" evidence="1">
    <location>
        <begin position="861"/>
        <end position="880"/>
    </location>
</feature>
<feature type="compositionally biased region" description="Basic and acidic residues" evidence="1">
    <location>
        <begin position="273"/>
        <end position="284"/>
    </location>
</feature>
<feature type="compositionally biased region" description="Basic and acidic residues" evidence="1">
    <location>
        <begin position="625"/>
        <end position="640"/>
    </location>
</feature>
<feature type="compositionally biased region" description="Low complexity" evidence="1">
    <location>
        <begin position="1533"/>
        <end position="1547"/>
    </location>
</feature>
<feature type="compositionally biased region" description="Basic and acidic residues" evidence="1">
    <location>
        <begin position="135"/>
        <end position="153"/>
    </location>
</feature>
<feature type="region of interest" description="Disordered" evidence="1">
    <location>
        <begin position="587"/>
        <end position="714"/>
    </location>
</feature>
<feature type="region of interest" description="Disordered" evidence="1">
    <location>
        <begin position="60"/>
        <end position="91"/>
    </location>
</feature>
<keyword evidence="3" id="KW-1185">Reference proteome</keyword>
<feature type="region of interest" description="Disordered" evidence="1">
    <location>
        <begin position="1532"/>
        <end position="1618"/>
    </location>
</feature>
<feature type="region of interest" description="Disordered" evidence="1">
    <location>
        <begin position="366"/>
        <end position="414"/>
    </location>
</feature>
<feature type="region of interest" description="Disordered" evidence="1">
    <location>
        <begin position="240"/>
        <end position="345"/>
    </location>
</feature>
<evidence type="ECO:0000256" key="1">
    <source>
        <dbReference type="SAM" id="MobiDB-lite"/>
    </source>
</evidence>
<feature type="region of interest" description="Disordered" evidence="1">
    <location>
        <begin position="551"/>
        <end position="573"/>
    </location>
</feature>
<gene>
    <name evidence="2" type="ORF">EGW08_010424</name>
</gene>
<feature type="region of interest" description="Disordered" evidence="1">
    <location>
        <begin position="1312"/>
        <end position="1423"/>
    </location>
</feature>
<feature type="compositionally biased region" description="Polar residues" evidence="1">
    <location>
        <begin position="374"/>
        <end position="400"/>
    </location>
</feature>
<feature type="compositionally biased region" description="Low complexity" evidence="1">
    <location>
        <begin position="324"/>
        <end position="339"/>
    </location>
</feature>
<feature type="region of interest" description="Disordered" evidence="1">
    <location>
        <begin position="1103"/>
        <end position="1132"/>
    </location>
</feature>
<feature type="compositionally biased region" description="Basic and acidic residues" evidence="1">
    <location>
        <begin position="1449"/>
        <end position="1460"/>
    </location>
</feature>
<dbReference type="OrthoDB" id="6152442at2759"/>
<feature type="non-terminal residue" evidence="2">
    <location>
        <position position="1"/>
    </location>
</feature>
<feature type="region of interest" description="Disordered" evidence="1">
    <location>
        <begin position="860"/>
        <end position="1011"/>
    </location>
</feature>
<feature type="compositionally biased region" description="Basic and acidic residues" evidence="1">
    <location>
        <begin position="678"/>
        <end position="689"/>
    </location>
</feature>
<name>A0A3S1C3D2_ELYCH</name>
<feature type="compositionally biased region" description="Polar residues" evidence="1">
    <location>
        <begin position="763"/>
        <end position="780"/>
    </location>
</feature>
<feature type="compositionally biased region" description="Low complexity" evidence="1">
    <location>
        <begin position="1339"/>
        <end position="1352"/>
    </location>
</feature>
<feature type="compositionally biased region" description="Basic and acidic residues" evidence="1">
    <location>
        <begin position="256"/>
        <end position="266"/>
    </location>
</feature>
<dbReference type="Proteomes" id="UP000271974">
    <property type="component" value="Unassembled WGS sequence"/>
</dbReference>
<feature type="compositionally biased region" description="Basic and acidic residues" evidence="1">
    <location>
        <begin position="888"/>
        <end position="905"/>
    </location>
</feature>
<feature type="region of interest" description="Disordered" evidence="1">
    <location>
        <begin position="2062"/>
        <end position="2083"/>
    </location>
</feature>
<feature type="compositionally biased region" description="Basic and acidic residues" evidence="1">
    <location>
        <begin position="66"/>
        <end position="78"/>
    </location>
</feature>
<feature type="region of interest" description="Disordered" evidence="1">
    <location>
        <begin position="1165"/>
        <end position="1194"/>
    </location>
</feature>
<feature type="region of interest" description="Disordered" evidence="1">
    <location>
        <begin position="108"/>
        <end position="170"/>
    </location>
</feature>
<sequence>DSSKRASESSPPHEILATFDPFASVEKAETSDVFSASSVQGRDDKFSFYSVFSTTVSSLEDIDGGAEVRRTDKTDLSPDQHSAVWDGGDTTPSADSVFSAFSAGYERSVSESSQGRKESFGGFPPGEAIPQKKPKPSEDSGESSKESVSRDSMRVNLSQESSVADPQDDSSVLSHLQMINGYLDTDEVTPGFQPAVNTAPRIEVGLTQRHLDLASMLLPMAESASTDSMFVHVSTDSLHSAVSGRGVGGQESDQMSEQKKLSDKSSRAQLSNDLRRKNLMEQSRRRSLPSSQMKIVEKSKREQQSLYTSQSMDSSDSPDLAVQRPSSVPVARPRPSAARTLQRIGSTSAPRLQYIVPETGTVVGPSVVEPPVKTSASDKPTGATNVAATSPPTQAVSPNTARPRPSAKRGSISSEKGVPVSINLGQVVNILAGTTAASTQQTATKVKVQKPQRTKIHFTIAAKAPVPTVNVQQTTDVSKSKQETFVSNLSSNNQPTQPPLTQKSNSDGAAGKSSQKHGQSPGFLHERKQEMCSVDSVQPPDLVPYEETFTSSMRGLPESTQPSTADQTRSKNIVAKSTFTDSCVAGRIGASSEREENVQKTQTNLTDRIVDKEVNEANTESAVLQKDKLGAPENKNDKGSSRNSIVKSNSGSDSDGGDIDTIVQEFKEDNSEDGDIDDLVKEFIEEHPEAAATAAPHPEPEMTRQHSVGLNKFGRVLNKMQSVTKYMTKKKTLDEEPKSPPVKMKMGRRSRTVSQNEGDDVSSEVTAGSAQQQTGDQTETAEGGGDKKEEPDPFELLSKAAEVFKSQTGSKTKSPRHRAARVWRSMTVDHDVEDLEGKEDCDLVTRAAVLFKGFKGKKALMTSTSDSKALPSNSATSTDNIVPGASKEGTEMERKEGGINRRPADAKTFPLVQEVSEDQNEEHDQVSSSGNDGAVLPNLSATSDLDDRDRSNRNDRPSDTGIDTDTAAEMEESTSRMDDSGFESSIRYAAESSVRSDDDDDDTDGPGKVNSLLDSAREHAVFSVVELTTPEINTYENMTSKLGASIHDYVEKCMLSSIEKVVVHDRQDQDLITGDGIIVNEVEWPEKESKKGSVLEYVVRGDGYGQAGEHGTKEVKMRSGSVADDQSTATDSGLDAELKLDQAELHAPRPLSQTCDLILSTGYDDTKNANVKRSDSSEKPDGAAQLDAREKTNGKLEELTKEILAVETASFEVVPSNTEGNKLNIKSPEYQRLSSDSSENPDSNSMTVNLPDSPENGMSLSGDGPFSLCCGANFKINLNCTAMMKKPERRPSKVVIENKRCAMTEEEKLFPLKVSSSFRENPDKQNPPEPDTAQKPTEGAGAVASSSSKSGGNTLKVSEHERNRDFAGSREELLDQRKSSQSKDPAKEQEPSKADVNDSEIARHKKRSLVEESNKDKGALENYDTVLDELSKKRREGEALPAQLSSFGAKKDDAQNQKERARSKRYGRVISESEFDDGLLPSASTDVTTNPVDADASKVLSTNEICEEKFLKEEDHKQGKFEIDNYQEIVSNQPGSSVVSTGPSGQPRKVSQPGIDVYDNVKPSDLDSRLGADAPPPLPARDPIRHRPRSSSGNSQNAHRYHQTPVGSMSSVVSDEGSRQGIRADVYLKARRAYIVQAQGKTKWVSSTPHLPTIERGGDTTHGNIPPQGTRHSSFPHLHANSDLDLHVTAPPGHQYNYTYKTHHRGHSEGSASSFGSESICWGNYARVADLQLQERAPSCDDSESSTSGLFIPGGGGGVPAGCGRASTLSDVSDGYIFGDYSTVKDDIRGEEHRGVIRPLDNQNHHDDYSFRFRHFPASGSHAHYENIEDLVVTTQPMGGPRQWASGPDIYCDNNYAVIGYPQQVRADYQPRQQAQTRASRPAVPMSSIGVQMSGPPSLAPRQGGALRVSNCASQTSLDSLVGLVGHDASDILEGLPVYEYTLGAGVESEDELSEGQSLGVHPASTQCPDLGQEQPDVTRQTASLDRRQLKYGKKKGYEVTILNNDPATGRRQGAGLQEGGVVRAGNDSVDNSQARRKETRVTFSRDAVLTEVIDELRRSEADQATNQQQQQQQHGHENSGGRGFRVIAASTLTSIGGGVKEFARMINSPFHCCRSARAEPKVKPKVGGPVVL</sequence>
<protein>
    <submittedName>
        <fullName evidence="2">Uncharacterized protein</fullName>
    </submittedName>
</protein>
<proteinExistence type="predicted"/>
<feature type="region of interest" description="Disordered" evidence="1">
    <location>
        <begin position="469"/>
        <end position="522"/>
    </location>
</feature>
<feature type="compositionally biased region" description="Basic and acidic residues" evidence="1">
    <location>
        <begin position="945"/>
        <end position="958"/>
    </location>
</feature>
<feature type="region of interest" description="Disordered" evidence="1">
    <location>
        <begin position="1218"/>
        <end position="1259"/>
    </location>
</feature>
<reference evidence="2 3" key="1">
    <citation type="submission" date="2019-01" db="EMBL/GenBank/DDBJ databases">
        <title>A draft genome assembly of the solar-powered sea slug Elysia chlorotica.</title>
        <authorList>
            <person name="Cai H."/>
            <person name="Li Q."/>
            <person name="Fang X."/>
            <person name="Li J."/>
            <person name="Curtis N.E."/>
            <person name="Altenburger A."/>
            <person name="Shibata T."/>
            <person name="Feng M."/>
            <person name="Maeda T."/>
            <person name="Schwartz J.A."/>
            <person name="Shigenobu S."/>
            <person name="Lundholm N."/>
            <person name="Nishiyama T."/>
            <person name="Yang H."/>
            <person name="Hasebe M."/>
            <person name="Li S."/>
            <person name="Pierce S.K."/>
            <person name="Wang J."/>
        </authorList>
    </citation>
    <scope>NUCLEOTIDE SEQUENCE [LARGE SCALE GENOMIC DNA]</scope>
    <source>
        <strain evidence="2">EC2010</strain>
        <tissue evidence="2">Whole organism of an adult</tissue>
    </source>
</reference>
<feature type="compositionally biased region" description="Basic and acidic residues" evidence="1">
    <location>
        <begin position="1384"/>
        <end position="1419"/>
    </location>
</feature>